<reference evidence="2 3" key="1">
    <citation type="journal article" date="2019" name="Nat. Med.">
        <title>A library of human gut bacterial isolates paired with longitudinal multiomics data enables mechanistic microbiome research.</title>
        <authorList>
            <person name="Poyet M."/>
            <person name="Groussin M."/>
            <person name="Gibbons S.M."/>
            <person name="Avila-Pacheco J."/>
            <person name="Jiang X."/>
            <person name="Kearney S.M."/>
            <person name="Perrotta A.R."/>
            <person name="Berdy B."/>
            <person name="Zhao S."/>
            <person name="Lieberman T.D."/>
            <person name="Swanson P.K."/>
            <person name="Smith M."/>
            <person name="Roesemann S."/>
            <person name="Alexander J.E."/>
            <person name="Rich S.A."/>
            <person name="Livny J."/>
            <person name="Vlamakis H."/>
            <person name="Clish C."/>
            <person name="Bullock K."/>
            <person name="Deik A."/>
            <person name="Scott J."/>
            <person name="Pierce K.A."/>
            <person name="Xavier R.J."/>
            <person name="Alm E.J."/>
        </authorList>
    </citation>
    <scope>NUCLEOTIDE SEQUENCE [LARGE SCALE GENOMIC DNA]</scope>
    <source>
        <strain evidence="2 3">BIOML-A1</strain>
    </source>
</reference>
<dbReference type="Proteomes" id="UP000481616">
    <property type="component" value="Unassembled WGS sequence"/>
</dbReference>
<proteinExistence type="predicted"/>
<sequence>VTSDYKGDGAQLKELVEQSRKNGMEVNTVIGDTAYSGSENLRLAEDEEKGFTLVSKLHPAISHGLRKDEDKFDYNKDAGMFVCPAGHMAIRKARQGKKDGKWNQSMTYFFDLEKCKTCSRREGCYKEGAKSKTYSIPIRNEEQKRQLGFQKSQEFKDIARQRYKIEAKNAELKQVYGYDKALSYGLDGMQMQGAMTIFAANIKRILKLS</sequence>
<dbReference type="Pfam" id="PF13751">
    <property type="entry name" value="DDE_Tnp_1_6"/>
    <property type="match status" value="1"/>
</dbReference>
<evidence type="ECO:0000313" key="2">
    <source>
        <dbReference type="EMBL" id="KAA5390886.1"/>
    </source>
</evidence>
<dbReference type="InterPro" id="IPR025668">
    <property type="entry name" value="Tnp_DDE_dom"/>
</dbReference>
<protein>
    <submittedName>
        <fullName evidence="2">Transposase</fullName>
    </submittedName>
</protein>
<evidence type="ECO:0000259" key="1">
    <source>
        <dbReference type="Pfam" id="PF13751"/>
    </source>
</evidence>
<dbReference type="PANTHER" id="PTHR33408:SF2">
    <property type="entry name" value="TRANSPOSASE DDE DOMAIN-CONTAINING PROTEIN"/>
    <property type="match status" value="1"/>
</dbReference>
<dbReference type="PANTHER" id="PTHR33408">
    <property type="entry name" value="TRANSPOSASE"/>
    <property type="match status" value="1"/>
</dbReference>
<evidence type="ECO:0000313" key="3">
    <source>
        <dbReference type="Proteomes" id="UP000481616"/>
    </source>
</evidence>
<accession>A0A4Q5HJF7</accession>
<comment type="caution">
    <text evidence="2">The sequence shown here is derived from an EMBL/GenBank/DDBJ whole genome shotgun (WGS) entry which is preliminary data.</text>
</comment>
<name>A0A4Q5HJF7_9BACT</name>
<gene>
    <name evidence="2" type="ORF">F2Y58_24220</name>
</gene>
<dbReference type="EMBL" id="VVYY01000056">
    <property type="protein sequence ID" value="KAA5390886.1"/>
    <property type="molecule type" value="Genomic_DNA"/>
</dbReference>
<feature type="domain" description="Transposase DDE" evidence="1">
    <location>
        <begin position="82"/>
        <end position="205"/>
    </location>
</feature>
<feature type="non-terminal residue" evidence="2">
    <location>
        <position position="1"/>
    </location>
</feature>
<organism evidence="2 3">
    <name type="scientific">Phocaeicola dorei</name>
    <dbReference type="NCBI Taxonomy" id="357276"/>
    <lineage>
        <taxon>Bacteria</taxon>
        <taxon>Pseudomonadati</taxon>
        <taxon>Bacteroidota</taxon>
        <taxon>Bacteroidia</taxon>
        <taxon>Bacteroidales</taxon>
        <taxon>Bacteroidaceae</taxon>
        <taxon>Phocaeicola</taxon>
    </lineage>
</organism>
<dbReference type="AlphaFoldDB" id="A0A4Q5HJF7"/>